<feature type="binding site" evidence="1">
    <location>
        <position position="102"/>
    </location>
    <ligand>
        <name>substrate</name>
    </ligand>
</feature>
<gene>
    <name evidence="2" type="ORF">DYB25_005561</name>
    <name evidence="3" type="ORF">DYB26_003923</name>
</gene>
<dbReference type="EMBL" id="QUTF01013625">
    <property type="protein sequence ID" value="RHZ16916.1"/>
    <property type="molecule type" value="Genomic_DNA"/>
</dbReference>
<dbReference type="Gene3D" id="3.50.30.40">
    <property type="entry name" value="Ribonuclease E inhibitor RraA/RraA-like"/>
    <property type="match status" value="1"/>
</dbReference>
<reference evidence="4 5" key="1">
    <citation type="submission" date="2018-08" db="EMBL/GenBank/DDBJ databases">
        <title>Aphanomyces genome sequencing and annotation.</title>
        <authorList>
            <person name="Minardi D."/>
            <person name="Oidtmann B."/>
            <person name="Van Der Giezen M."/>
            <person name="Studholme D.J."/>
        </authorList>
    </citation>
    <scope>NUCLEOTIDE SEQUENCE [LARGE SCALE GENOMIC DNA]</scope>
    <source>
        <strain evidence="3 5">FDL457</strain>
        <strain evidence="2 4">Yx</strain>
    </source>
</reference>
<dbReference type="Proteomes" id="UP000266239">
    <property type="component" value="Unassembled WGS sequence"/>
</dbReference>
<comment type="caution">
    <text evidence="2">The sequence shown here is derived from an EMBL/GenBank/DDBJ whole genome shotgun (WGS) entry which is preliminary data.</text>
</comment>
<dbReference type="Proteomes" id="UP000286510">
    <property type="component" value="Unassembled WGS sequence"/>
</dbReference>
<dbReference type="Pfam" id="PF03737">
    <property type="entry name" value="RraA-like"/>
    <property type="match status" value="1"/>
</dbReference>
<accession>A0A397ACM2</accession>
<proteinExistence type="predicted"/>
<evidence type="ECO:0000313" key="2">
    <source>
        <dbReference type="EMBL" id="RHY04796.1"/>
    </source>
</evidence>
<keyword evidence="1" id="KW-0460">Magnesium</keyword>
<dbReference type="InterPro" id="IPR005493">
    <property type="entry name" value="RraA/RraA-like"/>
</dbReference>
<organism evidence="2 4">
    <name type="scientific">Aphanomyces astaci</name>
    <name type="common">Crayfish plague agent</name>
    <dbReference type="NCBI Taxonomy" id="112090"/>
    <lineage>
        <taxon>Eukaryota</taxon>
        <taxon>Sar</taxon>
        <taxon>Stramenopiles</taxon>
        <taxon>Oomycota</taxon>
        <taxon>Saprolegniomycetes</taxon>
        <taxon>Saprolegniales</taxon>
        <taxon>Verrucalvaceae</taxon>
        <taxon>Aphanomyces</taxon>
    </lineage>
</organism>
<dbReference type="GO" id="GO:0046872">
    <property type="term" value="F:metal ion binding"/>
    <property type="evidence" value="ECO:0007669"/>
    <property type="project" value="UniProtKB-KW"/>
</dbReference>
<feature type="binding site" evidence="1">
    <location>
        <begin position="80"/>
        <end position="83"/>
    </location>
    <ligand>
        <name>substrate</name>
    </ligand>
</feature>
<dbReference type="PANTHER" id="PTHR33254:SF4">
    <property type="entry name" value="4-HYDROXY-4-METHYL-2-OXOGLUTARATE ALDOLASE 3-RELATED"/>
    <property type="match status" value="1"/>
</dbReference>
<evidence type="ECO:0000256" key="1">
    <source>
        <dbReference type="PIRSR" id="PIRSR605493-1"/>
    </source>
</evidence>
<feature type="binding site" evidence="1">
    <location>
        <position position="103"/>
    </location>
    <ligand>
        <name>Mg(2+)</name>
        <dbReference type="ChEBI" id="CHEBI:18420"/>
    </ligand>
</feature>
<comment type="cofactor">
    <cofactor evidence="1">
        <name>Mg(2+)</name>
        <dbReference type="ChEBI" id="CHEBI:18420"/>
    </cofactor>
</comment>
<evidence type="ECO:0000313" key="3">
    <source>
        <dbReference type="EMBL" id="RHZ16916.1"/>
    </source>
</evidence>
<dbReference type="SUPFAM" id="SSF89562">
    <property type="entry name" value="RraA-like"/>
    <property type="match status" value="1"/>
</dbReference>
<dbReference type="EMBL" id="QUTA01008100">
    <property type="protein sequence ID" value="RHY04796.1"/>
    <property type="molecule type" value="Genomic_DNA"/>
</dbReference>
<protein>
    <recommendedName>
        <fullName evidence="6">Dimethylmenaquinone methyltransferase</fullName>
    </recommendedName>
</protein>
<keyword evidence="1" id="KW-0479">Metal-binding</keyword>
<dbReference type="PANTHER" id="PTHR33254">
    <property type="entry name" value="4-HYDROXY-4-METHYL-2-OXOGLUTARATE ALDOLASE 3-RELATED"/>
    <property type="match status" value="1"/>
</dbReference>
<dbReference type="InterPro" id="IPR036704">
    <property type="entry name" value="RraA/RraA-like_sf"/>
</dbReference>
<name>A0A397ACM2_APHAT</name>
<dbReference type="CDD" id="cd16841">
    <property type="entry name" value="RraA_family"/>
    <property type="match status" value="1"/>
</dbReference>
<evidence type="ECO:0000313" key="5">
    <source>
        <dbReference type="Proteomes" id="UP000286510"/>
    </source>
</evidence>
<evidence type="ECO:0000313" key="4">
    <source>
        <dbReference type="Proteomes" id="UP000266239"/>
    </source>
</evidence>
<evidence type="ECO:0008006" key="6">
    <source>
        <dbReference type="Google" id="ProtNLM"/>
    </source>
</evidence>
<dbReference type="VEuPathDB" id="FungiDB:H257_07416"/>
<dbReference type="AlphaFoldDB" id="A0A397ACM2"/>
<sequence length="204" mass="22411">MCCHEPRSCATISVRCGTLHVSLALPSRFASPQVFIHYCIRTFDGQWVGDNLMLHVAMYEAPPGSVVVVQSGDVSFAAIGGNVARIAKERGIAGLVLDGVVRDIAEIRALGFPVFARGIVPFPGTKTRRGALNERVVCGDVTVDAGDVVVADEEGIVVVPTSRCQEFFRAALVRQHKENTEDYEEWKLNHRARLQDAYYSHIEQ</sequence>